<feature type="region of interest" description="Disordered" evidence="2">
    <location>
        <begin position="163"/>
        <end position="182"/>
    </location>
</feature>
<feature type="domain" description="Alpha-2-macroglobulin" evidence="4">
    <location>
        <begin position="863"/>
        <end position="953"/>
    </location>
</feature>
<comment type="similarity">
    <text evidence="1">Belongs to the protease inhibitor I39 (alpha-2-macroglobulin) family. Bacterial alpha-2-macroglobulin subfamily.</text>
</comment>
<dbReference type="Pfam" id="PF07703">
    <property type="entry name" value="A2M_BRD"/>
    <property type="match status" value="1"/>
</dbReference>
<feature type="domain" description="Alpha-2-macroglobulin bait region" evidence="3">
    <location>
        <begin position="655"/>
        <end position="795"/>
    </location>
</feature>
<reference evidence="5 6" key="1">
    <citation type="submission" date="2022-11" db="EMBL/GenBank/DDBJ databases">
        <title>Minimal conservation of predation-associated metabolite biosynthetic gene clusters underscores biosynthetic potential of Myxococcota including descriptions for ten novel species: Archangium lansinium sp. nov., Myxococcus landrumus sp. nov., Nannocystis bai.</title>
        <authorList>
            <person name="Ahearne A."/>
            <person name="Stevens C."/>
            <person name="Phillips K."/>
        </authorList>
    </citation>
    <scope>NUCLEOTIDE SEQUENCE [LARGE SCALE GENOMIC DNA]</scope>
    <source>
        <strain evidence="5 6">MIWBW</strain>
    </source>
</reference>
<dbReference type="Pfam" id="PF01835">
    <property type="entry name" value="MG2"/>
    <property type="match status" value="1"/>
</dbReference>
<proteinExistence type="inferred from homology"/>
<dbReference type="CDD" id="cd02891">
    <property type="entry name" value="A2M_like"/>
    <property type="match status" value="1"/>
</dbReference>
<evidence type="ECO:0000256" key="1">
    <source>
        <dbReference type="ARBA" id="ARBA00010556"/>
    </source>
</evidence>
<dbReference type="PANTHER" id="PTHR40094:SF1">
    <property type="entry name" value="UBIQUITIN DOMAIN-CONTAINING PROTEIN"/>
    <property type="match status" value="1"/>
</dbReference>
<dbReference type="PANTHER" id="PTHR40094">
    <property type="entry name" value="ALPHA-2-MACROGLOBULIN HOMOLOG"/>
    <property type="match status" value="1"/>
</dbReference>
<comment type="caution">
    <text evidence="5">The sequence shown here is derived from an EMBL/GenBank/DDBJ whole genome shotgun (WGS) entry which is preliminary data.</text>
</comment>
<keyword evidence="6" id="KW-1185">Reference proteome</keyword>
<dbReference type="InterPro" id="IPR011625">
    <property type="entry name" value="A2M_N_BRD"/>
</dbReference>
<dbReference type="Pfam" id="PF17973">
    <property type="entry name" value="bMG10"/>
    <property type="match status" value="1"/>
</dbReference>
<dbReference type="InterPro" id="IPR051802">
    <property type="entry name" value="YfhM-like"/>
</dbReference>
<dbReference type="SUPFAM" id="SSF48239">
    <property type="entry name" value="Terpenoid cyclases/Protein prenyltransferases"/>
    <property type="match status" value="1"/>
</dbReference>
<accession>A0ABT4AJ26</accession>
<protein>
    <submittedName>
        <fullName evidence="5">MG2 domain-containing protein</fullName>
    </submittedName>
</protein>
<dbReference type="InterPro" id="IPR011626">
    <property type="entry name" value="Alpha-macroglobulin_TED"/>
</dbReference>
<evidence type="ECO:0000313" key="6">
    <source>
        <dbReference type="Proteomes" id="UP001207654"/>
    </source>
</evidence>
<dbReference type="Gene3D" id="1.50.10.20">
    <property type="match status" value="1"/>
</dbReference>
<dbReference type="Gene3D" id="2.60.40.1930">
    <property type="match status" value="1"/>
</dbReference>
<gene>
    <name evidence="5" type="ORF">OV287_45385</name>
</gene>
<dbReference type="SMART" id="SM01419">
    <property type="entry name" value="Thiol-ester_cl"/>
    <property type="match status" value="1"/>
</dbReference>
<sequence length="1568" mass="168554">MEDSRLRLLFAVLLLLAAPDASARGRFYLSTQTVTAPGQQPEVNIEASGVRALSMRVYRIPDPEAFMLGQTDLHRPVTQNTLRDKHLFTVLTGGYRAAATSLREQVRDAVSPRARASALEVLEKANTGLTKAQTAPAREQVRIPLLKDYPLVSYWQQDLDASASNAQEAESSGEDGEEYSGNSGSWMLRSLDLGVKESGVYLVEGVTGEDVGYTLAVVSRIGLMVKQGPEQTVALAVDQTTGAALSGVKVTLFDQGKPYAEGTTGSDGLFVAKVKAATQTLALARQGEDVALADASFYSAGANDRVVYLFTDRPVYRPGHEVHFKGIIRSRSGTAYAPPKGGEASVSLVDPSGTAVDTLDAEVSANGSFTGRFELPDKALQPAAGVWRIRAEVEGESFEGEFKLKEFTKPEYQVNVQLERPSYVEGDEVSGRVLARFFHGGVLKNADVQLTVYRSRFFIPDFVDAEADFFVSEGERASAGREIVQELSGTLDANGSFPFKFATAKDGQDYTYSIEAKVVDGSGKTARGQKAVDVTVGRFFLSARTNKLVYEPGDEVSLQVVARDYGEKPVAVPVDVAITYQTRTGTSVSEASIPEQKLQVAASATGGTHKLKPTEPGAYLAELTATDDAGSVITTTVPFFVTEKGGDIPMAKGGLELYSDKPSYKVGDEAVVLVRAPFDSASVLLTHEGIEVLSSEALELKGYSAVLRFKVTKEMSPNMYVGAMAISAGRTFRQELLLRVPPTERVLKVEVAADKEKYAPGDTGTFTVSVTSPDGKPVANADIALSVVDEAIYAVSPEIAPSLPEFFFHPVRDNVRGTSSTTFRFYGYGRNVLEQMSALPRSRAGYGDLKTLSRKVRKEFKDTLLFSPNLATGPDGKASMKVTFPDNLTTWRATARVITADTSVGFGVGKARVHQDFQVRLATPRFFRERDTLKLGVLLENSTSQKGTATVTLEATGVELTEKQKTVTVDGNDQAVAVFPVRVTGGDGKVKLRASGKFGTHSDSMELEVPRLAHGAVLSEAFVASLAADSTAPVDLALEIPASAHPEASRLALYASTGIAPAIESALDYLVGYPYGCTEQTMSRFVPNLVAVKAYEQLKLPRKERHGELPKMVMAGVARLRQLQHGDGGWGWWEEDETDAAMTGYVVQGLAMARSLGYGNEEVDQMLTRGLARLSSLSTGQMDDGLRARLLYNLAVAGKSSDSMLTALSQKVREQSELSAYTKSLVVLALAESGKKEDAAALAEELERSANRVGELVVFGGSSADPWWQGRIQPAMATWDGDPIESTASALRALARTRPSSPFIDGAVKFLLQQRRDGHWQSTRDTAVVVSALADVLPRFASQTQGATVAALLDGQPLGERTYTGEDLYGPEVMVGESLTVKPGAHSIQVSRRGDGAGLMLEARLSYVDAGEGLKASSSGLTITRRYHRVVRQQGGGGLEETLQPLLGKSAEQDGLLFVELEVTAPNAVEYVMLEDPLCSGCEVEEADVGRKPGGRDLHPKGLHREVRDEKVVFFASDLKAGKNVFGYMMAPGLAGNLHVMPASASLMYHPQVRGTSNEQTLQVGGEP</sequence>
<dbReference type="SMART" id="SM01360">
    <property type="entry name" value="A2M"/>
    <property type="match status" value="1"/>
</dbReference>
<dbReference type="InterPro" id="IPR047565">
    <property type="entry name" value="Alpha-macroglob_thiol-ester_cl"/>
</dbReference>
<dbReference type="Gene3D" id="2.20.130.20">
    <property type="match status" value="1"/>
</dbReference>
<evidence type="ECO:0000313" key="5">
    <source>
        <dbReference type="EMBL" id="MCY1081707.1"/>
    </source>
</evidence>
<dbReference type="InterPro" id="IPR008930">
    <property type="entry name" value="Terpenoid_cyclase/PrenylTrfase"/>
</dbReference>
<evidence type="ECO:0000256" key="2">
    <source>
        <dbReference type="SAM" id="MobiDB-lite"/>
    </source>
</evidence>
<dbReference type="RefSeq" id="WP_267540296.1">
    <property type="nucleotide sequence ID" value="NZ_JAPNKA010000001.1"/>
</dbReference>
<evidence type="ECO:0000259" key="3">
    <source>
        <dbReference type="SMART" id="SM01359"/>
    </source>
</evidence>
<evidence type="ECO:0000259" key="4">
    <source>
        <dbReference type="SMART" id="SM01360"/>
    </source>
</evidence>
<dbReference type="EMBL" id="JAPNKA010000001">
    <property type="protein sequence ID" value="MCY1081707.1"/>
    <property type="molecule type" value="Genomic_DNA"/>
</dbReference>
<dbReference type="InterPro" id="IPR001599">
    <property type="entry name" value="Macroglobln_a2"/>
</dbReference>
<dbReference type="SMART" id="SM01359">
    <property type="entry name" value="A2M_N_2"/>
    <property type="match status" value="1"/>
</dbReference>
<dbReference type="Pfam" id="PF07678">
    <property type="entry name" value="TED_complement"/>
    <property type="match status" value="2"/>
</dbReference>
<dbReference type="Pfam" id="PF00207">
    <property type="entry name" value="A2M"/>
    <property type="match status" value="1"/>
</dbReference>
<dbReference type="InterPro" id="IPR002890">
    <property type="entry name" value="MG2"/>
</dbReference>
<dbReference type="Proteomes" id="UP001207654">
    <property type="component" value="Unassembled WGS sequence"/>
</dbReference>
<organism evidence="5 6">
    <name type="scientific">Archangium lansingense</name>
    <dbReference type="NCBI Taxonomy" id="2995310"/>
    <lineage>
        <taxon>Bacteria</taxon>
        <taxon>Pseudomonadati</taxon>
        <taxon>Myxococcota</taxon>
        <taxon>Myxococcia</taxon>
        <taxon>Myxococcales</taxon>
        <taxon>Cystobacterineae</taxon>
        <taxon>Archangiaceae</taxon>
        <taxon>Archangium</taxon>
    </lineage>
</organism>
<name>A0ABT4AJ26_9BACT</name>
<dbReference type="InterPro" id="IPR041246">
    <property type="entry name" value="Bact_MG10"/>
</dbReference>